<evidence type="ECO:0000313" key="1">
    <source>
        <dbReference type="EMBL" id="EDS11948.1"/>
    </source>
</evidence>
<dbReference type="SUPFAM" id="SSF52309">
    <property type="entry name" value="N-(deoxy)ribosyltransferase-like"/>
    <property type="match status" value="1"/>
</dbReference>
<keyword evidence="2" id="KW-1185">Reference proteome</keyword>
<gene>
    <name evidence="1" type="ORF">ANACOL_01326</name>
</gene>
<dbReference type="STRING" id="169435.ERS852551_03250"/>
<evidence type="ECO:0000313" key="2">
    <source>
        <dbReference type="Proteomes" id="UP000003803"/>
    </source>
</evidence>
<organism evidence="1 2">
    <name type="scientific">Anaerotruncus colihominis DSM 17241</name>
    <dbReference type="NCBI Taxonomy" id="445972"/>
    <lineage>
        <taxon>Bacteria</taxon>
        <taxon>Bacillati</taxon>
        <taxon>Bacillota</taxon>
        <taxon>Clostridia</taxon>
        <taxon>Eubacteriales</taxon>
        <taxon>Oscillospiraceae</taxon>
        <taxon>Anaerotruncus</taxon>
    </lineage>
</organism>
<dbReference type="EMBL" id="ABGD02000009">
    <property type="protein sequence ID" value="EDS11948.1"/>
    <property type="molecule type" value="Genomic_DNA"/>
</dbReference>
<reference evidence="1" key="1">
    <citation type="submission" date="2007-11" db="EMBL/GenBank/DDBJ databases">
        <authorList>
            <person name="Fulton L."/>
            <person name="Clifton S."/>
            <person name="Fulton B."/>
            <person name="Xu J."/>
            <person name="Minx P."/>
            <person name="Pepin K.H."/>
            <person name="Johnson M."/>
            <person name="Thiruvilangam P."/>
            <person name="Bhonagiri V."/>
            <person name="Nash W.E."/>
            <person name="Mardis E.R."/>
            <person name="Wilson R.K."/>
        </authorList>
    </citation>
    <scope>NUCLEOTIDE SEQUENCE [LARGE SCALE GENOMIC DNA]</scope>
    <source>
        <strain evidence="1">DSM 17241</strain>
    </source>
</reference>
<dbReference type="Gene3D" id="3.40.50.450">
    <property type="match status" value="1"/>
</dbReference>
<comment type="caution">
    <text evidence="1">The sequence shown here is derived from an EMBL/GenBank/DDBJ whole genome shotgun (WGS) entry which is preliminary data.</text>
</comment>
<sequence>MFSFSIFFAIICIGGEFNKRDDQMDNLCFVIMPFGDLFDELYKKVYAPAIEAMGLEPLRADEIYNNRPIIDDINQSIYHAAIVLADVTGRNPNVNYELGIAHALKKEVVILTASPDDVPSDYRHIRYIGYDRTGIDWNRKLSKDIQKTLQQVLLRLKDQNDAQYEPFESDDTNEWNSEEKETIARAMNLGMKFQPDPRSLSHALMRCMGCYVMLDRRDGPVTEWGAAVACLLNEKVHMLINEQQKGHCLRMRSVFFDIYASHAFYVDYLYDSKVLPMYTRQELWRYLRDEFCGQCFEPHIRYVQENFDHDRFNVDLDQYYSLGSLPQERNPICCRDNFYVADISDVYFNEARGEHYYRIDGLLPPWLLGAQPIPDENHWLADWGQKQQRFQIGDTVKFKVKKVYEPKKYDHIDKARNITFSQIEIVSRA</sequence>
<accession>B0P979</accession>
<dbReference type="AlphaFoldDB" id="B0P979"/>
<proteinExistence type="predicted"/>
<dbReference type="HOGENOM" id="CLU_638800_0_0_9"/>
<reference evidence="1" key="2">
    <citation type="submission" date="2013-09" db="EMBL/GenBank/DDBJ databases">
        <title>Draft genome sequence of Anaerotruncus colihominis(DSM 17241).</title>
        <authorList>
            <person name="Sudarsanam P."/>
            <person name="Ley R."/>
            <person name="Guruge J."/>
            <person name="Turnbaugh P.J."/>
            <person name="Mahowald M."/>
            <person name="Liep D."/>
            <person name="Gordon J."/>
        </authorList>
    </citation>
    <scope>NUCLEOTIDE SEQUENCE</scope>
    <source>
        <strain evidence="1">DSM 17241</strain>
    </source>
</reference>
<evidence type="ECO:0008006" key="3">
    <source>
        <dbReference type="Google" id="ProtNLM"/>
    </source>
</evidence>
<name>B0P979_9FIRM</name>
<dbReference type="eggNOG" id="COG0457">
    <property type="taxonomic scope" value="Bacteria"/>
</dbReference>
<dbReference type="Proteomes" id="UP000003803">
    <property type="component" value="Unassembled WGS sequence"/>
</dbReference>
<protein>
    <recommendedName>
        <fullName evidence="3">CD-NTase-associated protein 12/Pycsar effector protein TIR domain-containing protein</fullName>
    </recommendedName>
</protein>